<dbReference type="STRING" id="446465.Bfae_02450"/>
<protein>
    <submittedName>
        <fullName evidence="2">Uncharacterized protein</fullName>
    </submittedName>
</protein>
<keyword evidence="1" id="KW-0472">Membrane</keyword>
<feature type="transmembrane region" description="Helical" evidence="1">
    <location>
        <begin position="31"/>
        <end position="49"/>
    </location>
</feature>
<dbReference type="EMBL" id="CP001643">
    <property type="protein sequence ID" value="ACU84123.1"/>
    <property type="molecule type" value="Genomic_DNA"/>
</dbReference>
<keyword evidence="1" id="KW-0812">Transmembrane</keyword>
<dbReference type="AlphaFoldDB" id="C7MG05"/>
<feature type="transmembrane region" description="Helical" evidence="1">
    <location>
        <begin position="132"/>
        <end position="157"/>
    </location>
</feature>
<dbReference type="eggNOG" id="ENOG5031E57">
    <property type="taxonomic scope" value="Bacteria"/>
</dbReference>
<keyword evidence="1" id="KW-1133">Transmembrane helix</keyword>
<feature type="transmembrane region" description="Helical" evidence="1">
    <location>
        <begin position="205"/>
        <end position="222"/>
    </location>
</feature>
<feature type="transmembrane region" description="Helical" evidence="1">
    <location>
        <begin position="74"/>
        <end position="100"/>
    </location>
</feature>
<dbReference type="KEGG" id="bfa:Bfae_02450"/>
<dbReference type="Proteomes" id="UP000001919">
    <property type="component" value="Chromosome"/>
</dbReference>
<keyword evidence="3" id="KW-1185">Reference proteome</keyword>
<dbReference type="OrthoDB" id="9974350at2"/>
<organism evidence="2 3">
    <name type="scientific">Brachybacterium faecium (strain ATCC 43885 / DSM 4810 / JCM 11609 / LMG 19847 / NBRC 14762 / NCIMB 9860 / 6-10)</name>
    <dbReference type="NCBI Taxonomy" id="446465"/>
    <lineage>
        <taxon>Bacteria</taxon>
        <taxon>Bacillati</taxon>
        <taxon>Actinomycetota</taxon>
        <taxon>Actinomycetes</taxon>
        <taxon>Micrococcales</taxon>
        <taxon>Dermabacteraceae</taxon>
        <taxon>Brachybacterium</taxon>
    </lineage>
</organism>
<accession>C7MG05</accession>
<evidence type="ECO:0000256" key="1">
    <source>
        <dbReference type="SAM" id="Phobius"/>
    </source>
</evidence>
<gene>
    <name evidence="2" type="ordered locus">Bfae_02450</name>
</gene>
<evidence type="ECO:0000313" key="3">
    <source>
        <dbReference type="Proteomes" id="UP000001919"/>
    </source>
</evidence>
<proteinExistence type="predicted"/>
<name>C7MG05_BRAFD</name>
<reference evidence="2 3" key="1">
    <citation type="journal article" date="2009" name="Stand. Genomic Sci.">
        <title>Complete genome sequence of Brachybacterium faecium type strain (Schefferle 6-10).</title>
        <authorList>
            <person name="Lapidus A."/>
            <person name="Pukall R."/>
            <person name="Labuttii K."/>
            <person name="Copeland A."/>
            <person name="Del Rio T.G."/>
            <person name="Nolan M."/>
            <person name="Chen F."/>
            <person name="Lucas S."/>
            <person name="Tice H."/>
            <person name="Cheng J.F."/>
            <person name="Bruce D."/>
            <person name="Goodwin L."/>
            <person name="Pitluck S."/>
            <person name="Rohde M."/>
            <person name="Goker M."/>
            <person name="Pati A."/>
            <person name="Ivanova N."/>
            <person name="Mavrommatis K."/>
            <person name="Chen A."/>
            <person name="Palaniappan K."/>
            <person name="D'haeseleer P."/>
            <person name="Chain P."/>
            <person name="Bristow J."/>
            <person name="Eisen J.A."/>
            <person name="Markowitz V."/>
            <person name="Hugenholtz P."/>
            <person name="Kyrpides N.C."/>
            <person name="Klenk H.P."/>
        </authorList>
    </citation>
    <scope>NUCLEOTIDE SEQUENCE [LARGE SCALE GENOMIC DNA]</scope>
    <source>
        <strain evidence="3">ATCC 43885 / DSM 4810 / JCM 11609 / LMG 19847 / NBRC 14762 / NCIMB 9860 / 6-10</strain>
    </source>
</reference>
<sequence>MAIPPVFGIWAAPSYVIFDPEDHFAFSLSNLLPLVFSFLAALLYVPVILQETRRSGWMPIVARRGMRGYLRTHLVRSTSVGAVTFGGAIAVAACLSLVILPGTGMVTYYPEDRVVPFSEQMTFTQLAHYGTAVYVAFMVLWVAVHGALITSLCAVVALHLPNPFLALLAVPGSLFLLDTVLALVGLEEFATDNAALPTALAQGSALPPVVTTVMLAGLLVAVEGRALRAPVPPAAMR</sequence>
<feature type="transmembrane region" description="Helical" evidence="1">
    <location>
        <begin position="164"/>
        <end position="185"/>
    </location>
</feature>
<dbReference type="HOGENOM" id="CLU_1168899_0_0_11"/>
<dbReference type="PATRIC" id="fig|446465.5.peg.244"/>
<evidence type="ECO:0000313" key="2">
    <source>
        <dbReference type="EMBL" id="ACU84123.1"/>
    </source>
</evidence>